<keyword evidence="2" id="KW-0472">Membrane</keyword>
<sequence length="186" mass="20210">MAIQMKRRKAEVDAEAAMARLQDLAREQRERLGPYADQARAGAERGLLRARGWTAPRLETAALRVEDTVAPRVADLLATAAQRVEPNRTRRGLIAARHSGRRVPKAVVFVGVAALGAAAVYGAIRLRKAAQDAEWQENLDQAREQVRETRDQLQSKAREAKETAKAKTEEVAGVGAGPEADGAAKK</sequence>
<evidence type="ECO:0000313" key="4">
    <source>
        <dbReference type="Proteomes" id="UP001165685"/>
    </source>
</evidence>
<reference evidence="3" key="1">
    <citation type="submission" date="2023-01" db="EMBL/GenBank/DDBJ databases">
        <title>Draft genome sequence of Nocardiopsis sp. LSu2-4 isolated from halophytes.</title>
        <authorList>
            <person name="Duangmal K."/>
            <person name="Chantavorakit T."/>
        </authorList>
    </citation>
    <scope>NUCLEOTIDE SEQUENCE</scope>
    <source>
        <strain evidence="3">LSu2-4</strain>
    </source>
</reference>
<keyword evidence="2" id="KW-1133">Transmembrane helix</keyword>
<evidence type="ECO:0000313" key="3">
    <source>
        <dbReference type="EMBL" id="MDA2806514.1"/>
    </source>
</evidence>
<evidence type="ECO:0000256" key="1">
    <source>
        <dbReference type="SAM" id="MobiDB-lite"/>
    </source>
</evidence>
<accession>A0ABT4TPA7</accession>
<keyword evidence="4" id="KW-1185">Reference proteome</keyword>
<dbReference type="Proteomes" id="UP001165685">
    <property type="component" value="Unassembled WGS sequence"/>
</dbReference>
<gene>
    <name evidence="3" type="ORF">O4U47_18535</name>
</gene>
<dbReference type="EMBL" id="JAQFWP010000036">
    <property type="protein sequence ID" value="MDA2806514.1"/>
    <property type="molecule type" value="Genomic_DNA"/>
</dbReference>
<evidence type="ECO:0008006" key="5">
    <source>
        <dbReference type="Google" id="ProtNLM"/>
    </source>
</evidence>
<feature type="region of interest" description="Disordered" evidence="1">
    <location>
        <begin position="141"/>
        <end position="186"/>
    </location>
</feature>
<keyword evidence="2" id="KW-0812">Transmembrane</keyword>
<comment type="caution">
    <text evidence="3">The sequence shown here is derived from an EMBL/GenBank/DDBJ whole genome shotgun (WGS) entry which is preliminary data.</text>
</comment>
<evidence type="ECO:0000256" key="2">
    <source>
        <dbReference type="SAM" id="Phobius"/>
    </source>
</evidence>
<name>A0ABT4TPA7_9ACTN</name>
<dbReference type="RefSeq" id="WP_270679153.1">
    <property type="nucleotide sequence ID" value="NZ_JAQFWP010000036.1"/>
</dbReference>
<feature type="transmembrane region" description="Helical" evidence="2">
    <location>
        <begin position="106"/>
        <end position="124"/>
    </location>
</feature>
<feature type="compositionally biased region" description="Basic and acidic residues" evidence="1">
    <location>
        <begin position="141"/>
        <end position="170"/>
    </location>
</feature>
<protein>
    <recommendedName>
        <fullName evidence="5">DUF3618 domain-containing protein</fullName>
    </recommendedName>
</protein>
<proteinExistence type="predicted"/>
<organism evidence="3 4">
    <name type="scientific">Nocardiopsis suaedae</name>
    <dbReference type="NCBI Taxonomy" id="3018444"/>
    <lineage>
        <taxon>Bacteria</taxon>
        <taxon>Bacillati</taxon>
        <taxon>Actinomycetota</taxon>
        <taxon>Actinomycetes</taxon>
        <taxon>Streptosporangiales</taxon>
        <taxon>Nocardiopsidaceae</taxon>
        <taxon>Nocardiopsis</taxon>
    </lineage>
</organism>